<keyword evidence="5" id="KW-1185">Reference proteome</keyword>
<keyword evidence="2 4" id="KW-0560">Oxidoreductase</keyword>
<evidence type="ECO:0000313" key="4">
    <source>
        <dbReference type="EMBL" id="PKR86426.1"/>
    </source>
</evidence>
<reference evidence="4 5" key="1">
    <citation type="submission" date="2017-11" db="EMBL/GenBank/DDBJ databases">
        <title>Bacillus camelliae sp. nov., isolated from pu'er tea.</title>
        <authorList>
            <person name="Niu L."/>
        </authorList>
    </citation>
    <scope>NUCLEOTIDE SEQUENCE [LARGE SCALE GENOMIC DNA]</scope>
    <source>
        <strain evidence="4 5">7578-1</strain>
    </source>
</reference>
<dbReference type="EC" id="1.1.1.131" evidence="4"/>
<dbReference type="GO" id="GO:0005975">
    <property type="term" value="P:carbohydrate metabolic process"/>
    <property type="evidence" value="ECO:0007669"/>
    <property type="project" value="UniProtKB-ARBA"/>
</dbReference>
<dbReference type="PANTHER" id="PTHR42760">
    <property type="entry name" value="SHORT-CHAIN DEHYDROGENASES/REDUCTASES FAMILY MEMBER"/>
    <property type="match status" value="1"/>
</dbReference>
<gene>
    <name evidence="4" type="ORF">CWO92_04845</name>
</gene>
<dbReference type="NCBIfam" id="NF006132">
    <property type="entry name" value="PRK08277.1"/>
    <property type="match status" value="1"/>
</dbReference>
<evidence type="ECO:0000313" key="5">
    <source>
        <dbReference type="Proteomes" id="UP000233440"/>
    </source>
</evidence>
<proteinExistence type="inferred from homology"/>
<dbReference type="PANTHER" id="PTHR42760:SF115">
    <property type="entry name" value="3-OXOACYL-[ACYL-CARRIER-PROTEIN] REDUCTASE FABG"/>
    <property type="match status" value="1"/>
</dbReference>
<evidence type="ECO:0000256" key="1">
    <source>
        <dbReference type="ARBA" id="ARBA00006484"/>
    </source>
</evidence>
<comment type="caution">
    <text evidence="4">The sequence shown here is derived from an EMBL/GenBank/DDBJ whole genome shotgun (WGS) entry which is preliminary data.</text>
</comment>
<dbReference type="InterPro" id="IPR036291">
    <property type="entry name" value="NAD(P)-bd_dom_sf"/>
</dbReference>
<dbReference type="PRINTS" id="PR00081">
    <property type="entry name" value="GDHRDH"/>
</dbReference>
<dbReference type="OrthoDB" id="9803333at2"/>
<dbReference type="AlphaFoldDB" id="A0A2N3LP88"/>
<comment type="similarity">
    <text evidence="1 3">Belongs to the short-chain dehydrogenases/reductases (SDR) family.</text>
</comment>
<organism evidence="4 5">
    <name type="scientific">Heyndrickxia camelliae</name>
    <dbReference type="NCBI Taxonomy" id="1707093"/>
    <lineage>
        <taxon>Bacteria</taxon>
        <taxon>Bacillati</taxon>
        <taxon>Bacillota</taxon>
        <taxon>Bacilli</taxon>
        <taxon>Bacillales</taxon>
        <taxon>Bacillaceae</taxon>
        <taxon>Heyndrickxia</taxon>
    </lineage>
</organism>
<accession>A0A2N3LP88</accession>
<dbReference type="PRINTS" id="PR00080">
    <property type="entry name" value="SDRFAMILY"/>
</dbReference>
<dbReference type="Proteomes" id="UP000233440">
    <property type="component" value="Unassembled WGS sequence"/>
</dbReference>
<evidence type="ECO:0000256" key="2">
    <source>
        <dbReference type="ARBA" id="ARBA00023002"/>
    </source>
</evidence>
<dbReference type="InterPro" id="IPR002347">
    <property type="entry name" value="SDR_fam"/>
</dbReference>
<dbReference type="PROSITE" id="PS00061">
    <property type="entry name" value="ADH_SHORT"/>
    <property type="match status" value="1"/>
</dbReference>
<protein>
    <submittedName>
        <fullName evidence="4">D-mannonate oxidoreductase</fullName>
        <ecNumber evidence="4">1.1.1.131</ecNumber>
    </submittedName>
</protein>
<evidence type="ECO:0000256" key="3">
    <source>
        <dbReference type="RuleBase" id="RU000363"/>
    </source>
</evidence>
<dbReference type="CDD" id="cd08935">
    <property type="entry name" value="mannonate_red_SDR_c"/>
    <property type="match status" value="1"/>
</dbReference>
<sequence length="278" mass="29791">MIPLHPNLKDRIAVITGGSGVLCSKMAIELARQGVKIAILNRTAESGKQVVNQIRESGGTAISLVADVLDRASLETARNRIVMEFGGVDILINGAGGNHPDAITGPETYGEVMEGKSFFDLDEQGFSTVFSSNFTGTFLVSQVFGKLLLQAKAPVILNFSSMSSYAPMTKVPAYSAAKASINNFTMWMAVHFAEAGLRVNAVAPGFFLTKQNRDLLLNEDGSYTSRSQKIITGTPMKRFGQPDDLLGTMLWLLDESYSGFVTGVTVPVDGGFMAYSGV</sequence>
<dbReference type="RefSeq" id="WP_101353064.1">
    <property type="nucleotide sequence ID" value="NZ_PIQO01000002.1"/>
</dbReference>
<dbReference type="Gene3D" id="3.40.50.720">
    <property type="entry name" value="NAD(P)-binding Rossmann-like Domain"/>
    <property type="match status" value="1"/>
</dbReference>
<dbReference type="GO" id="GO:0050090">
    <property type="term" value="F:mannuronate reductase activity"/>
    <property type="evidence" value="ECO:0007669"/>
    <property type="project" value="UniProtKB-EC"/>
</dbReference>
<dbReference type="InterPro" id="IPR020904">
    <property type="entry name" value="Sc_DH/Rdtase_CS"/>
</dbReference>
<dbReference type="EMBL" id="PIQO01000002">
    <property type="protein sequence ID" value="PKR86426.1"/>
    <property type="molecule type" value="Genomic_DNA"/>
</dbReference>
<name>A0A2N3LP88_9BACI</name>
<dbReference type="Pfam" id="PF00106">
    <property type="entry name" value="adh_short"/>
    <property type="match status" value="1"/>
</dbReference>
<dbReference type="SUPFAM" id="SSF51735">
    <property type="entry name" value="NAD(P)-binding Rossmann-fold domains"/>
    <property type="match status" value="1"/>
</dbReference>
<dbReference type="FunFam" id="3.40.50.720:FF:000240">
    <property type="entry name" value="SDR family oxidoreductase"/>
    <property type="match status" value="1"/>
</dbReference>